<gene>
    <name evidence="2" type="ORF">RAT170B_1341</name>
</gene>
<dbReference type="AlphaFoldDB" id="A0A0F3RDY1"/>
<sequence>MKLLEWKKDSFVERSLKKSIVDILFSAKFNNENGYLFLLLENHSTPDPYMAFRVFKYMLKIAEYHKEGDRK</sequence>
<evidence type="ECO:0000259" key="1">
    <source>
        <dbReference type="Pfam" id="PF04754"/>
    </source>
</evidence>
<reference evidence="2 3" key="1">
    <citation type="submission" date="2015-01" db="EMBL/GenBank/DDBJ databases">
        <title>Genome Sequencing of Rickettsiales /home/snadendla/prok_pipe/test/illegal_ec_num.txt.</title>
        <authorList>
            <person name="Daugherty S.C."/>
            <person name="Su Q."/>
            <person name="Abolude K."/>
            <person name="Beier-Sexton M."/>
            <person name="Carlyon J.A."/>
            <person name="Carter R."/>
            <person name="Day N.P."/>
            <person name="Dumler S.J."/>
            <person name="Dyachenko V."/>
            <person name="Godinez A."/>
            <person name="Kurtti T.J."/>
            <person name="Lichay M."/>
            <person name="Mullins K.E."/>
            <person name="Ott S."/>
            <person name="Pappas-Brown V."/>
            <person name="Paris D.H."/>
            <person name="Patel P."/>
            <person name="Richards A.L."/>
            <person name="Sadzewicz L."/>
            <person name="Sears K."/>
            <person name="Seidman D."/>
            <person name="Sengamalay N."/>
            <person name="Stenos J."/>
            <person name="Tallon L.J."/>
            <person name="Vincent G."/>
            <person name="Fraser C.M."/>
            <person name="Munderloh U."/>
            <person name="Dunning-Hotopp J.C."/>
        </authorList>
    </citation>
    <scope>NUCLEOTIDE SEQUENCE [LARGE SCALE GENOMIC DNA]</scope>
    <source>
        <strain evidence="2 3">T170-B</strain>
    </source>
</reference>
<dbReference type="PANTHER" id="PTHR34611">
    <property type="match status" value="1"/>
</dbReference>
<dbReference type="GO" id="GO:0006310">
    <property type="term" value="P:DNA recombination"/>
    <property type="evidence" value="ECO:0007669"/>
    <property type="project" value="TreeGrafter"/>
</dbReference>
<name>A0A0F3RDY1_9RICK</name>
<accession>A0A0F3RDY1</accession>
<dbReference type="Pfam" id="PF04754">
    <property type="entry name" value="Transposase_31"/>
    <property type="match status" value="1"/>
</dbReference>
<evidence type="ECO:0000313" key="2">
    <source>
        <dbReference type="EMBL" id="KJW04201.1"/>
    </source>
</evidence>
<dbReference type="InterPro" id="IPR051699">
    <property type="entry name" value="Rpn/YhgA-like_nuclease"/>
</dbReference>
<dbReference type="EMBL" id="LAOQ01000005">
    <property type="protein sequence ID" value="KJW04201.1"/>
    <property type="molecule type" value="Genomic_DNA"/>
</dbReference>
<dbReference type="Proteomes" id="UP000033736">
    <property type="component" value="Unassembled WGS sequence"/>
</dbReference>
<organism evidence="2 3">
    <name type="scientific">Rickettsia argasii T170-B</name>
    <dbReference type="NCBI Taxonomy" id="1268837"/>
    <lineage>
        <taxon>Bacteria</taxon>
        <taxon>Pseudomonadati</taxon>
        <taxon>Pseudomonadota</taxon>
        <taxon>Alphaproteobacteria</taxon>
        <taxon>Rickettsiales</taxon>
        <taxon>Rickettsiaceae</taxon>
        <taxon>Rickettsieae</taxon>
        <taxon>Rickettsia</taxon>
        <taxon>spotted fever group</taxon>
    </lineage>
</organism>
<dbReference type="PANTHER" id="PTHR34611:SF2">
    <property type="entry name" value="INACTIVE RECOMBINATION-PROMOTING NUCLEASE-LIKE PROTEIN RPNE-RELATED"/>
    <property type="match status" value="1"/>
</dbReference>
<evidence type="ECO:0000313" key="3">
    <source>
        <dbReference type="Proteomes" id="UP000033736"/>
    </source>
</evidence>
<dbReference type="InterPro" id="IPR006842">
    <property type="entry name" value="Transposase_31"/>
</dbReference>
<proteinExistence type="predicted"/>
<feature type="domain" description="Transposase (putative) YhgA-like" evidence="1">
    <location>
        <begin position="3"/>
        <end position="69"/>
    </location>
</feature>
<dbReference type="GO" id="GO:1990238">
    <property type="term" value="F:double-stranded DNA endonuclease activity"/>
    <property type="evidence" value="ECO:0007669"/>
    <property type="project" value="TreeGrafter"/>
</dbReference>
<dbReference type="RefSeq" id="WP_041404334.1">
    <property type="nucleotide sequence ID" value="NZ_LAOQ01000005.1"/>
</dbReference>
<protein>
    <submittedName>
        <fullName evidence="2">Transposase, YhgA-like family protein</fullName>
    </submittedName>
</protein>
<comment type="caution">
    <text evidence="2">The sequence shown here is derived from an EMBL/GenBank/DDBJ whole genome shotgun (WGS) entry which is preliminary data.</text>
</comment>
<dbReference type="PATRIC" id="fig|1268837.3.peg.1563"/>
<keyword evidence="3" id="KW-1185">Reference proteome</keyword>